<evidence type="ECO:0000256" key="3">
    <source>
        <dbReference type="ARBA" id="ARBA00023014"/>
    </source>
</evidence>
<dbReference type="PANTHER" id="PTHR43312">
    <property type="entry name" value="D-THREO-ALDOSE 1-DEHYDROGENASE"/>
    <property type="match status" value="1"/>
</dbReference>
<feature type="domain" description="4Fe-4S ferredoxin-type" evidence="4">
    <location>
        <begin position="261"/>
        <end position="288"/>
    </location>
</feature>
<evidence type="ECO:0000259" key="4">
    <source>
        <dbReference type="PROSITE" id="PS51379"/>
    </source>
</evidence>
<feature type="domain" description="4Fe-4S ferredoxin-type" evidence="4">
    <location>
        <begin position="289"/>
        <end position="316"/>
    </location>
</feature>
<dbReference type="Proteomes" id="UP001158045">
    <property type="component" value="Unassembled WGS sequence"/>
</dbReference>
<dbReference type="SUPFAM" id="SSF54862">
    <property type="entry name" value="4Fe-4S ferredoxins"/>
    <property type="match status" value="1"/>
</dbReference>
<keyword evidence="3" id="KW-0411">Iron-sulfur</keyword>
<dbReference type="Gene3D" id="3.30.70.20">
    <property type="match status" value="1"/>
</dbReference>
<dbReference type="PROSITE" id="PS51379">
    <property type="entry name" value="4FE4S_FER_2"/>
    <property type="match status" value="2"/>
</dbReference>
<evidence type="ECO:0000256" key="1">
    <source>
        <dbReference type="ARBA" id="ARBA00022723"/>
    </source>
</evidence>
<dbReference type="InterPro" id="IPR020471">
    <property type="entry name" value="AKR"/>
</dbReference>
<dbReference type="EMBL" id="JARYZI010000001">
    <property type="protein sequence ID" value="MDH8677097.1"/>
    <property type="molecule type" value="Genomic_DNA"/>
</dbReference>
<dbReference type="PROSITE" id="PS00198">
    <property type="entry name" value="4FE4S_FER_1"/>
    <property type="match status" value="1"/>
</dbReference>
<gene>
    <name evidence="5" type="ORF">QE109_02995</name>
</gene>
<dbReference type="InterPro" id="IPR017896">
    <property type="entry name" value="4Fe4S_Fe-S-bd"/>
</dbReference>
<keyword evidence="6" id="KW-1185">Reference proteome</keyword>
<evidence type="ECO:0000313" key="5">
    <source>
        <dbReference type="EMBL" id="MDH8677097.1"/>
    </source>
</evidence>
<name>A0ABT6N9L1_9FIRM</name>
<dbReference type="Gene3D" id="3.20.20.100">
    <property type="entry name" value="NADP-dependent oxidoreductase domain"/>
    <property type="match status" value="1"/>
</dbReference>
<dbReference type="InterPro" id="IPR036812">
    <property type="entry name" value="NAD(P)_OxRdtase_dom_sf"/>
</dbReference>
<keyword evidence="2" id="KW-0408">Iron</keyword>
<dbReference type="Pfam" id="PF00248">
    <property type="entry name" value="Aldo_ket_red"/>
    <property type="match status" value="1"/>
</dbReference>
<evidence type="ECO:0000256" key="2">
    <source>
        <dbReference type="ARBA" id="ARBA00023004"/>
    </source>
</evidence>
<dbReference type="InterPro" id="IPR023210">
    <property type="entry name" value="NADP_OxRdtase_dom"/>
</dbReference>
<dbReference type="SUPFAM" id="SSF51430">
    <property type="entry name" value="NAD(P)-linked oxidoreductase"/>
    <property type="match status" value="1"/>
</dbReference>
<protein>
    <submittedName>
        <fullName evidence="5">Aldo/keto reductase</fullName>
    </submittedName>
</protein>
<proteinExistence type="predicted"/>
<comment type="caution">
    <text evidence="5">The sequence shown here is derived from an EMBL/GenBank/DDBJ whole genome shotgun (WGS) entry which is preliminary data.</text>
</comment>
<dbReference type="PRINTS" id="PR00069">
    <property type="entry name" value="ALDKETRDTASE"/>
</dbReference>
<reference evidence="5 6" key="1">
    <citation type="submission" date="2023-04" db="EMBL/GenBank/DDBJ databases">
        <title>Fusibacter bizertensis strain WBS, isolated from littoral bottom sediments of the Arctic seas - biochemical and genomic analysis.</title>
        <authorList>
            <person name="Brioukhanov A.L."/>
        </authorList>
    </citation>
    <scope>NUCLEOTIDE SEQUENCE [LARGE SCALE GENOMIC DNA]</scope>
    <source>
        <strain evidence="5 6">WBS</strain>
    </source>
</reference>
<sequence>MIYNRLGKTNINVSKICFGSLTMGPLQRNLSTIEGASLIEYAFHKGVNFIDTAELYETYGHIKEALKRIPREEIVIASKCYAYSKETAKQSFEKALSEMNTDYVDVFMLHEQMNELTIRGHYEAIEYFLKQKEIGKIKAFGISTHYVAGVLGAIKYPEIEIVHPILNYNGLGIQDGTRSDMEEALKAYHKRGGGVFAMKPFGGGNLLGNINQCFEYLEAQKYVDSIAFGMQSFAEIDYNVAMINGEQILDSVKSGISISEKKLQIADWCIGCGACVNKCDHKALTLENGAVSIDRARCVLCGYCSTVCPEFCIKVY</sequence>
<evidence type="ECO:0000313" key="6">
    <source>
        <dbReference type="Proteomes" id="UP001158045"/>
    </source>
</evidence>
<accession>A0ABT6N9L1</accession>
<dbReference type="RefSeq" id="WP_281092893.1">
    <property type="nucleotide sequence ID" value="NZ_JARYZI010000001.1"/>
</dbReference>
<keyword evidence="1" id="KW-0479">Metal-binding</keyword>
<dbReference type="Pfam" id="PF12838">
    <property type="entry name" value="Fer4_7"/>
    <property type="match status" value="1"/>
</dbReference>
<dbReference type="InterPro" id="IPR017900">
    <property type="entry name" value="4Fe4S_Fe_S_CS"/>
</dbReference>
<dbReference type="PANTHER" id="PTHR43312:SF1">
    <property type="entry name" value="NADP-DEPENDENT OXIDOREDUCTASE DOMAIN-CONTAINING PROTEIN"/>
    <property type="match status" value="1"/>
</dbReference>
<dbReference type="InterPro" id="IPR053135">
    <property type="entry name" value="AKR2_Oxidoreductase"/>
</dbReference>
<dbReference type="CDD" id="cd19100">
    <property type="entry name" value="AKR_unchar"/>
    <property type="match status" value="1"/>
</dbReference>
<organism evidence="5 6">
    <name type="scientific">Fusibacter bizertensis</name>
    <dbReference type="NCBI Taxonomy" id="1488331"/>
    <lineage>
        <taxon>Bacteria</taxon>
        <taxon>Bacillati</taxon>
        <taxon>Bacillota</taxon>
        <taxon>Clostridia</taxon>
        <taxon>Eubacteriales</taxon>
        <taxon>Eubacteriales Family XII. Incertae Sedis</taxon>
        <taxon>Fusibacter</taxon>
    </lineage>
</organism>